<sequence>MNDSKMKKNIFKQSILYRFILLLMFLVNGAYVSIEIYKAKISEPLLDKSGLTHLEYSKIELLSHYARIFEGIFITLAIISIFVLFIKKYKGLLKSYIFIQLLFLISIFILNSVLSTSFGVIVGNTVRNLIGPFILLIGVLIYFVITKIRNKGANMFSRRM</sequence>
<organism evidence="2 3">
    <name type="scientific">Virgibacillus natechei</name>
    <dbReference type="NCBI Taxonomy" id="1216297"/>
    <lineage>
        <taxon>Bacteria</taxon>
        <taxon>Bacillati</taxon>
        <taxon>Bacillota</taxon>
        <taxon>Bacilli</taxon>
        <taxon>Bacillales</taxon>
        <taxon>Bacillaceae</taxon>
        <taxon>Virgibacillus</taxon>
    </lineage>
</organism>
<feature type="transmembrane region" description="Helical" evidence="1">
    <location>
        <begin position="15"/>
        <end position="34"/>
    </location>
</feature>
<feature type="transmembrane region" description="Helical" evidence="1">
    <location>
        <begin position="98"/>
        <end position="123"/>
    </location>
</feature>
<feature type="transmembrane region" description="Helical" evidence="1">
    <location>
        <begin position="129"/>
        <end position="148"/>
    </location>
</feature>
<gene>
    <name evidence="2" type="ORF">J2Z83_000466</name>
</gene>
<keyword evidence="1" id="KW-0812">Transmembrane</keyword>
<comment type="caution">
    <text evidence="2">The sequence shown here is derived from an EMBL/GenBank/DDBJ whole genome shotgun (WGS) entry which is preliminary data.</text>
</comment>
<keyword evidence="3" id="KW-1185">Reference proteome</keyword>
<name>A0ABS4IBR6_9BACI</name>
<dbReference type="Proteomes" id="UP001519345">
    <property type="component" value="Unassembled WGS sequence"/>
</dbReference>
<reference evidence="2 3" key="1">
    <citation type="submission" date="2021-03" db="EMBL/GenBank/DDBJ databases">
        <title>Genomic Encyclopedia of Type Strains, Phase IV (KMG-IV): sequencing the most valuable type-strain genomes for metagenomic binning, comparative biology and taxonomic classification.</title>
        <authorList>
            <person name="Goeker M."/>
        </authorList>
    </citation>
    <scope>NUCLEOTIDE SEQUENCE [LARGE SCALE GENOMIC DNA]</scope>
    <source>
        <strain evidence="2 3">DSM 25609</strain>
    </source>
</reference>
<dbReference type="EMBL" id="JAGGKX010000002">
    <property type="protein sequence ID" value="MBP1968374.1"/>
    <property type="molecule type" value="Genomic_DNA"/>
</dbReference>
<keyword evidence="1" id="KW-0472">Membrane</keyword>
<protein>
    <submittedName>
        <fullName evidence="2">Magnesium-transporting ATPase (P-type)</fullName>
    </submittedName>
</protein>
<evidence type="ECO:0000313" key="3">
    <source>
        <dbReference type="Proteomes" id="UP001519345"/>
    </source>
</evidence>
<accession>A0ABS4IBR6</accession>
<evidence type="ECO:0000313" key="2">
    <source>
        <dbReference type="EMBL" id="MBP1968374.1"/>
    </source>
</evidence>
<evidence type="ECO:0000256" key="1">
    <source>
        <dbReference type="SAM" id="Phobius"/>
    </source>
</evidence>
<feature type="transmembrane region" description="Helical" evidence="1">
    <location>
        <begin position="65"/>
        <end position="86"/>
    </location>
</feature>
<keyword evidence="1" id="KW-1133">Transmembrane helix</keyword>
<proteinExistence type="predicted"/>